<dbReference type="AlphaFoldDB" id="K0XP75"/>
<sequence length="254" mass="27903">MKSLHLSPSGALKKGWELTKKHFIVMLGLVLGYMVLLWVISLLSGADTTTFRYWILYLVNLVLSVWVNAGFAKILLNAYDGEEPSFSVFGELLPKLGGLIGVNVIVAVCYCIPLVLGFIVLFIGAGASAVSFNLADPYSFGHFMGQAFGGVTGILFLVLLLVSFYIALRLMFAVYAYVEDSSIGVMGAVRKSWTMTQGNMWTILLCILMIIVLNLLGLVALIIGVFVTMIITMFMTVAMYRQIKEGEEIVIVEE</sequence>
<dbReference type="OrthoDB" id="1100003at2"/>
<dbReference type="eggNOG" id="ENOG5034907">
    <property type="taxonomic scope" value="Bacteria"/>
</dbReference>
<evidence type="ECO:0000313" key="3">
    <source>
        <dbReference type="EMBL" id="EJZ65645.1"/>
    </source>
</evidence>
<gene>
    <name evidence="3" type="ORF">HMPREF9448_00732</name>
</gene>
<dbReference type="HOGENOM" id="CLU_992728_0_0_10"/>
<keyword evidence="1" id="KW-1133">Transmembrane helix</keyword>
<feature type="transmembrane region" description="Helical" evidence="1">
    <location>
        <begin position="23"/>
        <end position="43"/>
    </location>
</feature>
<feature type="domain" description="Glycerophosphoryl diester phosphodiesterase membrane" evidence="2">
    <location>
        <begin position="152"/>
        <end position="231"/>
    </location>
</feature>
<protein>
    <recommendedName>
        <fullName evidence="2">Glycerophosphoryl diester phosphodiesterase membrane domain-containing protein</fullName>
    </recommendedName>
</protein>
<evidence type="ECO:0000256" key="1">
    <source>
        <dbReference type="SAM" id="Phobius"/>
    </source>
</evidence>
<comment type="caution">
    <text evidence="3">The sequence shown here is derived from an EMBL/GenBank/DDBJ whole genome shotgun (WGS) entry which is preliminary data.</text>
</comment>
<reference evidence="3 4" key="1">
    <citation type="submission" date="2012-08" db="EMBL/GenBank/DDBJ databases">
        <title>The Genome Sequence of Barnesiella intestinihominis YIT 11860.</title>
        <authorList>
            <consortium name="The Broad Institute Genome Sequencing Platform"/>
            <person name="Earl A."/>
            <person name="Ward D."/>
            <person name="Feldgarden M."/>
            <person name="Gevers D."/>
            <person name="Morotomi M."/>
            <person name="Walker B."/>
            <person name="Young S.K."/>
            <person name="Zeng Q."/>
            <person name="Gargeya S."/>
            <person name="Fitzgerald M."/>
            <person name="Haas B."/>
            <person name="Abouelleil A."/>
            <person name="Alvarado L."/>
            <person name="Arachchi H.M."/>
            <person name="Berlin A.M."/>
            <person name="Chapman S.B."/>
            <person name="Goldberg J."/>
            <person name="Griggs A."/>
            <person name="Gujja S."/>
            <person name="Hansen M."/>
            <person name="Howarth C."/>
            <person name="Imamovic A."/>
            <person name="Larimer J."/>
            <person name="McCowen C."/>
            <person name="Montmayeur A."/>
            <person name="Murphy C."/>
            <person name="Neiman D."/>
            <person name="Pearson M."/>
            <person name="Priest M."/>
            <person name="Roberts A."/>
            <person name="Saif S."/>
            <person name="Shea T."/>
            <person name="Sisk P."/>
            <person name="Sykes S."/>
            <person name="Wortman J."/>
            <person name="Nusbaum C."/>
            <person name="Birren B."/>
        </authorList>
    </citation>
    <scope>NUCLEOTIDE SEQUENCE [LARGE SCALE GENOMIC DNA]</scope>
    <source>
        <strain evidence="3 4">YIT 11860</strain>
    </source>
</reference>
<dbReference type="RefSeq" id="WP_008861227.1">
    <property type="nucleotide sequence ID" value="NZ_CAXSYG010000004.1"/>
</dbReference>
<proteinExistence type="predicted"/>
<organism evidence="3 4">
    <name type="scientific">Barnesiella intestinihominis YIT 11860</name>
    <dbReference type="NCBI Taxonomy" id="742726"/>
    <lineage>
        <taxon>Bacteria</taxon>
        <taxon>Pseudomonadati</taxon>
        <taxon>Bacteroidota</taxon>
        <taxon>Bacteroidia</taxon>
        <taxon>Bacteroidales</taxon>
        <taxon>Barnesiellaceae</taxon>
        <taxon>Barnesiella</taxon>
    </lineage>
</organism>
<feature type="transmembrane region" description="Helical" evidence="1">
    <location>
        <begin position="55"/>
        <end position="76"/>
    </location>
</feature>
<dbReference type="Proteomes" id="UP000006044">
    <property type="component" value="Unassembled WGS sequence"/>
</dbReference>
<feature type="transmembrane region" description="Helical" evidence="1">
    <location>
        <begin position="96"/>
        <end position="127"/>
    </location>
</feature>
<accession>K0XP75</accession>
<dbReference type="InterPro" id="IPR018476">
    <property type="entry name" value="GlyceroP-diester-Pdiesterase_M"/>
</dbReference>
<keyword evidence="4" id="KW-1185">Reference proteome</keyword>
<evidence type="ECO:0000259" key="2">
    <source>
        <dbReference type="Pfam" id="PF10110"/>
    </source>
</evidence>
<keyword evidence="1" id="KW-0472">Membrane</keyword>
<feature type="transmembrane region" description="Helical" evidence="1">
    <location>
        <begin position="147"/>
        <end position="178"/>
    </location>
</feature>
<dbReference type="STRING" id="742726.HMPREF9448_00732"/>
<keyword evidence="1" id="KW-0812">Transmembrane</keyword>
<name>K0XP75_9BACT</name>
<dbReference type="GeneID" id="77848060"/>
<evidence type="ECO:0000313" key="4">
    <source>
        <dbReference type="Proteomes" id="UP000006044"/>
    </source>
</evidence>
<feature type="transmembrane region" description="Helical" evidence="1">
    <location>
        <begin position="198"/>
        <end position="216"/>
    </location>
</feature>
<dbReference type="EMBL" id="ADLE01000002">
    <property type="protein sequence ID" value="EJZ65645.1"/>
    <property type="molecule type" value="Genomic_DNA"/>
</dbReference>
<dbReference type="Pfam" id="PF10110">
    <property type="entry name" value="GPDPase_memb"/>
    <property type="match status" value="1"/>
</dbReference>